<dbReference type="InterPro" id="IPR039672">
    <property type="entry name" value="MFS_2"/>
</dbReference>
<dbReference type="SUPFAM" id="SSF103473">
    <property type="entry name" value="MFS general substrate transporter"/>
    <property type="match status" value="1"/>
</dbReference>
<keyword evidence="2" id="KW-0812">Transmembrane</keyword>
<keyword evidence="4" id="KW-1185">Reference proteome</keyword>
<keyword evidence="2" id="KW-0472">Membrane</keyword>
<feature type="transmembrane region" description="Helical" evidence="2">
    <location>
        <begin position="180"/>
        <end position="203"/>
    </location>
</feature>
<organism evidence="3 4">
    <name type="scientific">Sphingomonas telluris</name>
    <dbReference type="NCBI Taxonomy" id="2907998"/>
    <lineage>
        <taxon>Bacteria</taxon>
        <taxon>Pseudomonadati</taxon>
        <taxon>Pseudomonadota</taxon>
        <taxon>Alphaproteobacteria</taxon>
        <taxon>Sphingomonadales</taxon>
        <taxon>Sphingomonadaceae</taxon>
        <taxon>Sphingomonas</taxon>
    </lineage>
</organism>
<feature type="transmembrane region" description="Helical" evidence="2">
    <location>
        <begin position="12"/>
        <end position="36"/>
    </location>
</feature>
<feature type="transmembrane region" description="Helical" evidence="2">
    <location>
        <begin position="144"/>
        <end position="168"/>
    </location>
</feature>
<comment type="similarity">
    <text evidence="1">Belongs to the sodium:galactoside symporter (TC 2.A.2) family.</text>
</comment>
<feature type="transmembrane region" description="Helical" evidence="2">
    <location>
        <begin position="406"/>
        <end position="425"/>
    </location>
</feature>
<evidence type="ECO:0000256" key="2">
    <source>
        <dbReference type="SAM" id="Phobius"/>
    </source>
</evidence>
<feature type="transmembrane region" description="Helical" evidence="2">
    <location>
        <begin position="294"/>
        <end position="313"/>
    </location>
</feature>
<dbReference type="Pfam" id="PF13347">
    <property type="entry name" value="MFS_2"/>
    <property type="match status" value="1"/>
</dbReference>
<dbReference type="PANTHER" id="PTHR11328">
    <property type="entry name" value="MAJOR FACILITATOR SUPERFAMILY DOMAIN-CONTAINING PROTEIN"/>
    <property type="match status" value="1"/>
</dbReference>
<keyword evidence="2" id="KW-1133">Transmembrane helix</keyword>
<feature type="transmembrane region" description="Helical" evidence="2">
    <location>
        <begin position="319"/>
        <end position="341"/>
    </location>
</feature>
<reference evidence="3 4" key="1">
    <citation type="submission" date="2022-03" db="EMBL/GenBank/DDBJ databases">
        <authorList>
            <person name="Jo J.-H."/>
            <person name="Im W.-T."/>
        </authorList>
    </citation>
    <scope>NUCLEOTIDE SEQUENCE [LARGE SCALE GENOMIC DNA]</scope>
    <source>
        <strain evidence="3 4">SM33</strain>
    </source>
</reference>
<feature type="transmembrane region" description="Helical" evidence="2">
    <location>
        <begin position="267"/>
        <end position="287"/>
    </location>
</feature>
<dbReference type="Gene3D" id="1.20.1250.20">
    <property type="entry name" value="MFS general substrate transporter like domains"/>
    <property type="match status" value="2"/>
</dbReference>
<protein>
    <submittedName>
        <fullName evidence="3">MFS transporter</fullName>
    </submittedName>
</protein>
<evidence type="ECO:0000313" key="3">
    <source>
        <dbReference type="EMBL" id="MCH8616119.1"/>
    </source>
</evidence>
<dbReference type="InterPro" id="IPR036259">
    <property type="entry name" value="MFS_trans_sf"/>
</dbReference>
<feature type="transmembrane region" description="Helical" evidence="2">
    <location>
        <begin position="48"/>
        <end position="69"/>
    </location>
</feature>
<gene>
    <name evidence="3" type="ORF">LZ016_08410</name>
</gene>
<proteinExistence type="inferred from homology"/>
<accession>A0ABS9VNN1</accession>
<evidence type="ECO:0000256" key="1">
    <source>
        <dbReference type="ARBA" id="ARBA00009617"/>
    </source>
</evidence>
<feature type="transmembrane region" description="Helical" evidence="2">
    <location>
        <begin position="362"/>
        <end position="386"/>
    </location>
</feature>
<name>A0ABS9VNN1_9SPHN</name>
<dbReference type="PANTHER" id="PTHR11328:SF24">
    <property type="entry name" value="MAJOR FACILITATOR SUPERFAMILY (MFS) PROFILE DOMAIN-CONTAINING PROTEIN"/>
    <property type="match status" value="1"/>
</dbReference>
<sequence>MEARRPSRPRLLLFAFGDFAFNLYWQSIMLFLLFYYTDALELPIGVASTTYLIASVWDGIASFVVGILVDRRHATLRYGAILIAGAIPLGLCFMLTYMPPLTTGSWAIASILGAHLLFRTAYAAVNVPYLAMTARISADTDDRAFVAGTRMLFGTAAAVTVALATVPVGRWLTGSTASEAYFGAAVLFAVVGTIILMFVGATYREATTIERPLPGSVRAALVSLARNRAFVTLSAAMMAMIVAITVLNKSVLYYFKYLLNDPEAGQLALASMGIVSGIAIPLWMVFGRVIGLRALWLIAAGLGMATLLVFAAIDVHESGLMQIFLIMMQVMIVGLNFVFWAMLPNTVEYGERETGLHVEGTVFGVAALLQRIAIGIATAILGWGFAGAGYVANVQQSAGTLSGMRATIVIVPLIFLALSCVAMLANPLGRAPHGRADPEPA</sequence>
<evidence type="ECO:0000313" key="4">
    <source>
        <dbReference type="Proteomes" id="UP001203058"/>
    </source>
</evidence>
<dbReference type="EMBL" id="JAKZHW010000001">
    <property type="protein sequence ID" value="MCH8616119.1"/>
    <property type="molecule type" value="Genomic_DNA"/>
</dbReference>
<dbReference type="RefSeq" id="WP_241446938.1">
    <property type="nucleotide sequence ID" value="NZ_JAKZHW010000001.1"/>
</dbReference>
<dbReference type="Proteomes" id="UP001203058">
    <property type="component" value="Unassembled WGS sequence"/>
</dbReference>
<feature type="transmembrane region" description="Helical" evidence="2">
    <location>
        <begin position="104"/>
        <end position="132"/>
    </location>
</feature>
<feature type="transmembrane region" description="Helical" evidence="2">
    <location>
        <begin position="229"/>
        <end position="247"/>
    </location>
</feature>
<feature type="transmembrane region" description="Helical" evidence="2">
    <location>
        <begin position="76"/>
        <end position="98"/>
    </location>
</feature>
<comment type="caution">
    <text evidence="3">The sequence shown here is derived from an EMBL/GenBank/DDBJ whole genome shotgun (WGS) entry which is preliminary data.</text>
</comment>